<dbReference type="GO" id="GO:0008236">
    <property type="term" value="F:serine-type peptidase activity"/>
    <property type="evidence" value="ECO:0007669"/>
    <property type="project" value="UniProtKB-KW"/>
</dbReference>
<dbReference type="EMBL" id="JAURTK010000021">
    <property type="protein sequence ID" value="MDP9651474.1"/>
    <property type="molecule type" value="Genomic_DNA"/>
</dbReference>
<gene>
    <name evidence="5" type="ORF">J2793_006949</name>
</gene>
<dbReference type="CDD" id="cd03146">
    <property type="entry name" value="GAT1_Peptidase_E"/>
    <property type="match status" value="1"/>
</dbReference>
<evidence type="ECO:0000256" key="4">
    <source>
        <dbReference type="ARBA" id="ARBA00022825"/>
    </source>
</evidence>
<evidence type="ECO:0000256" key="3">
    <source>
        <dbReference type="ARBA" id="ARBA00022801"/>
    </source>
</evidence>
<comment type="caution">
    <text evidence="5">The sequence shown here is derived from an EMBL/GenBank/DDBJ whole genome shotgun (WGS) entry which is preliminary data.</text>
</comment>
<keyword evidence="3" id="KW-0378">Hydrolase</keyword>
<keyword evidence="2" id="KW-0645">Protease</keyword>
<reference evidence="5" key="1">
    <citation type="submission" date="2023-07" db="EMBL/GenBank/DDBJ databases">
        <title>Sorghum-associated microbial communities from plants grown in Nebraska, USA.</title>
        <authorList>
            <person name="Schachtman D."/>
        </authorList>
    </citation>
    <scope>NUCLEOTIDE SEQUENCE</scope>
    <source>
        <strain evidence="5">DS1061</strain>
    </source>
</reference>
<proteinExistence type="inferred from homology"/>
<dbReference type="AlphaFoldDB" id="A0AB73INA0"/>
<comment type="similarity">
    <text evidence="1">Belongs to the peptidase S51 family.</text>
</comment>
<keyword evidence="4" id="KW-0720">Serine protease</keyword>
<evidence type="ECO:0000313" key="6">
    <source>
        <dbReference type="Proteomes" id="UP001229486"/>
    </source>
</evidence>
<dbReference type="Pfam" id="PF03575">
    <property type="entry name" value="Peptidase_S51"/>
    <property type="match status" value="1"/>
</dbReference>
<dbReference type="PANTHER" id="PTHR20842">
    <property type="entry name" value="PROTEASE S51 ALPHA-ASPARTYL DIPEPTIDASE"/>
    <property type="match status" value="1"/>
</dbReference>
<dbReference type="SUPFAM" id="SSF52317">
    <property type="entry name" value="Class I glutamine amidotransferase-like"/>
    <property type="match status" value="1"/>
</dbReference>
<evidence type="ECO:0000313" key="5">
    <source>
        <dbReference type="EMBL" id="MDP9651474.1"/>
    </source>
</evidence>
<name>A0AB73INA0_9BURK</name>
<organism evidence="5 6">
    <name type="scientific">Paraburkholderia caledonica</name>
    <dbReference type="NCBI Taxonomy" id="134536"/>
    <lineage>
        <taxon>Bacteria</taxon>
        <taxon>Pseudomonadati</taxon>
        <taxon>Pseudomonadota</taxon>
        <taxon>Betaproteobacteria</taxon>
        <taxon>Burkholderiales</taxon>
        <taxon>Burkholderiaceae</taxon>
        <taxon>Paraburkholderia</taxon>
    </lineage>
</organism>
<evidence type="ECO:0000256" key="2">
    <source>
        <dbReference type="ARBA" id="ARBA00022670"/>
    </source>
</evidence>
<dbReference type="InterPro" id="IPR005320">
    <property type="entry name" value="Peptidase_S51"/>
</dbReference>
<evidence type="ECO:0000256" key="1">
    <source>
        <dbReference type="ARBA" id="ARBA00006534"/>
    </source>
</evidence>
<dbReference type="GO" id="GO:0006508">
    <property type="term" value="P:proteolysis"/>
    <property type="evidence" value="ECO:0007669"/>
    <property type="project" value="UniProtKB-KW"/>
</dbReference>
<dbReference type="Gene3D" id="3.40.50.880">
    <property type="match status" value="1"/>
</dbReference>
<protein>
    <submittedName>
        <fullName evidence="5">Peptidase E</fullName>
    </submittedName>
</protein>
<sequence length="227" mass="24886">MMEDGPSPIDATLRDLTGRSSPRICLIATASGDLPIEIDKFYSVYKNLGCEPSHLSFFRRPRDNSLPLLNFASRLYEHDAIFVGGGNTKSALSVWRDWNLDSVLREANSRGVLLAGMSAGAMCWFDMGLTDSFGSTEYRPVPCLGILAGGCVVHYDNDPLRRTALHASLQSCLMPNSVAIDDLAAVYYEDLAPRRVLSWRLGASARQVAFENGSVSERALLVQHTSI</sequence>
<dbReference type="Proteomes" id="UP001229486">
    <property type="component" value="Unassembled WGS sequence"/>
</dbReference>
<accession>A0AB73INA0</accession>
<dbReference type="PANTHER" id="PTHR20842:SF0">
    <property type="entry name" value="ALPHA-ASPARTYL DIPEPTIDASE"/>
    <property type="match status" value="1"/>
</dbReference>
<dbReference type="InterPro" id="IPR029062">
    <property type="entry name" value="Class_I_gatase-like"/>
</dbReference>